<dbReference type="STRING" id="67801.A0A1B0BM22"/>
<evidence type="ECO:0008006" key="8">
    <source>
        <dbReference type="Google" id="ProtNLM"/>
    </source>
</evidence>
<dbReference type="InterPro" id="IPR011022">
    <property type="entry name" value="Arrestin_C-like"/>
</dbReference>
<dbReference type="VEuPathDB" id="VectorBase:GPPI034373"/>
<dbReference type="InterPro" id="IPR006164">
    <property type="entry name" value="DNA_bd_Ku70/Ku80"/>
</dbReference>
<evidence type="ECO:0000256" key="1">
    <source>
        <dbReference type="ARBA" id="ARBA00005298"/>
    </source>
</evidence>
<dbReference type="InterPro" id="IPR016194">
    <property type="entry name" value="SPOC-like_C_dom_sf"/>
</dbReference>
<evidence type="ECO:0000313" key="7">
    <source>
        <dbReference type="Proteomes" id="UP000092460"/>
    </source>
</evidence>
<feature type="domain" description="Arrestin C-terminal-like" evidence="5">
    <location>
        <begin position="466"/>
        <end position="598"/>
    </location>
</feature>
<dbReference type="SUPFAM" id="SSF100939">
    <property type="entry name" value="SPOC domain-like"/>
    <property type="match status" value="1"/>
</dbReference>
<dbReference type="InterPro" id="IPR011021">
    <property type="entry name" value="Arrestin-like_N"/>
</dbReference>
<evidence type="ECO:0000259" key="4">
    <source>
        <dbReference type="SMART" id="SM00559"/>
    </source>
</evidence>
<dbReference type="GO" id="GO:0015031">
    <property type="term" value="P:protein transport"/>
    <property type="evidence" value="ECO:0007669"/>
    <property type="project" value="TreeGrafter"/>
</dbReference>
<keyword evidence="2" id="KW-0716">Sensory transduction</keyword>
<evidence type="ECO:0000256" key="3">
    <source>
        <dbReference type="ARBA" id="ARBA00023125"/>
    </source>
</evidence>
<dbReference type="Pfam" id="PF00339">
    <property type="entry name" value="Arrestin_N"/>
    <property type="match status" value="2"/>
</dbReference>
<dbReference type="InterPro" id="IPR014752">
    <property type="entry name" value="Arrestin-like_C"/>
</dbReference>
<dbReference type="SMART" id="SM00559">
    <property type="entry name" value="Ku78"/>
    <property type="match status" value="1"/>
</dbReference>
<comment type="similarity">
    <text evidence="1">Belongs to the arrestin family.</text>
</comment>
<keyword evidence="7" id="KW-1185">Reference proteome</keyword>
<evidence type="ECO:0000313" key="6">
    <source>
        <dbReference type="EnsemblMetazoa" id="GPPI034373-PA"/>
    </source>
</evidence>
<dbReference type="Gene3D" id="2.60.40.640">
    <property type="match status" value="3"/>
</dbReference>
<dbReference type="AlphaFoldDB" id="A0A1B0BM22"/>
<dbReference type="Pfam" id="PF02752">
    <property type="entry name" value="Arrestin_C"/>
    <property type="match status" value="1"/>
</dbReference>
<evidence type="ECO:0000259" key="5">
    <source>
        <dbReference type="SMART" id="SM01017"/>
    </source>
</evidence>
<dbReference type="PANTHER" id="PTHR11188">
    <property type="entry name" value="ARRESTIN DOMAIN CONTAINING PROTEIN"/>
    <property type="match status" value="1"/>
</dbReference>
<dbReference type="Gene3D" id="2.40.290.10">
    <property type="match status" value="1"/>
</dbReference>
<dbReference type="EMBL" id="JXJN01016644">
    <property type="status" value="NOT_ANNOTATED_CDS"/>
    <property type="molecule type" value="Genomic_DNA"/>
</dbReference>
<organism evidence="6 7">
    <name type="scientific">Glossina palpalis gambiensis</name>
    <dbReference type="NCBI Taxonomy" id="67801"/>
    <lineage>
        <taxon>Eukaryota</taxon>
        <taxon>Metazoa</taxon>
        <taxon>Ecdysozoa</taxon>
        <taxon>Arthropoda</taxon>
        <taxon>Hexapoda</taxon>
        <taxon>Insecta</taxon>
        <taxon>Pterygota</taxon>
        <taxon>Neoptera</taxon>
        <taxon>Endopterygota</taxon>
        <taxon>Diptera</taxon>
        <taxon>Brachycera</taxon>
        <taxon>Muscomorpha</taxon>
        <taxon>Hippoboscoidea</taxon>
        <taxon>Glossinidae</taxon>
        <taxon>Glossina</taxon>
    </lineage>
</organism>
<reference evidence="7" key="1">
    <citation type="submission" date="2015-01" db="EMBL/GenBank/DDBJ databases">
        <authorList>
            <person name="Aksoy S."/>
            <person name="Warren W."/>
            <person name="Wilson R.K."/>
        </authorList>
    </citation>
    <scope>NUCLEOTIDE SEQUENCE [LARGE SCALE GENOMIC DNA]</scope>
    <source>
        <strain evidence="7">IAEA</strain>
    </source>
</reference>
<dbReference type="PANTHER" id="PTHR11188:SF176">
    <property type="entry name" value="ARRESTIN DOMAIN-CONTAINING PROTEIN 1"/>
    <property type="match status" value="1"/>
</dbReference>
<keyword evidence="3" id="KW-0238">DNA-binding</keyword>
<evidence type="ECO:0000256" key="2">
    <source>
        <dbReference type="ARBA" id="ARBA00022606"/>
    </source>
</evidence>
<feature type="domain" description="Ku" evidence="4">
    <location>
        <begin position="84"/>
        <end position="233"/>
    </location>
</feature>
<reference evidence="6" key="2">
    <citation type="submission" date="2020-05" db="UniProtKB">
        <authorList>
            <consortium name="EnsemblMetazoa"/>
        </authorList>
    </citation>
    <scope>IDENTIFICATION</scope>
    <source>
        <strain evidence="6">IAEA</strain>
    </source>
</reference>
<name>A0A1B0BM22_9MUSC</name>
<dbReference type="SMART" id="SM01017">
    <property type="entry name" value="Arrestin_C"/>
    <property type="match status" value="1"/>
</dbReference>
<dbReference type="SUPFAM" id="SSF81296">
    <property type="entry name" value="E set domains"/>
    <property type="match status" value="3"/>
</dbReference>
<dbReference type="GO" id="GO:0005737">
    <property type="term" value="C:cytoplasm"/>
    <property type="evidence" value="ECO:0007669"/>
    <property type="project" value="TreeGrafter"/>
</dbReference>
<dbReference type="InterPro" id="IPR050357">
    <property type="entry name" value="Arrestin_domain-protein"/>
</dbReference>
<protein>
    <recommendedName>
        <fullName evidence="8">Arrestin C-terminal-like domain-containing protein</fullName>
    </recommendedName>
</protein>
<dbReference type="Proteomes" id="UP000092460">
    <property type="component" value="Unassembled WGS sequence"/>
</dbReference>
<dbReference type="GO" id="GO:0003677">
    <property type="term" value="F:DNA binding"/>
    <property type="evidence" value="ECO:0007669"/>
    <property type="project" value="UniProtKB-KW"/>
</dbReference>
<dbReference type="GO" id="GO:0006303">
    <property type="term" value="P:double-strand break repair via nonhomologous end joining"/>
    <property type="evidence" value="ECO:0007669"/>
    <property type="project" value="InterPro"/>
</dbReference>
<dbReference type="EnsemblMetazoa" id="GPPI034373-RA">
    <property type="protein sequence ID" value="GPPI034373-PA"/>
    <property type="gene ID" value="GPPI034373"/>
</dbReference>
<proteinExistence type="inferred from homology"/>
<sequence length="708" mass="79180">MGLKGCEIVLDNPWNTYYAGQTINGKVNLTFDSTKKVRGVVALHDTSVGCTFGRADMAELYYASVEIAYTYVLSVLKRNELGDPRAVNITNAWYEIRLGDHSLRLTYEQVNRVRNLHVPGMMLLGFQSKSELTKIVYCKPCNFMYPDDRHILGSKRLFRALWERCRARDKVAICLFMRRRKSMPRYVALVPVSREDATEGSYYSLLANDGFKIVYLPYTSYVRHVDFKDWNSLENHASDEGVAIYEKLIRKLRLKRNPSLLSDADVELCSVAVRSFVISSAGSSAEEQPELLASACSKLSRGSAKLECDLCPLIFKPKHPNWNSISGITIRFLGEANTQWSNRRRVTNSAVRGEHETVFYRGHEKYFQIQYYLLGGKNSAEIELPAGTHTYPFTYALPPILPSSFEGQFGHVRYTIKVTLDRPWKFDQDMKMAFTVIAPVDLNSNACFKEPFKLELEKTFCCFCCRSGPLSVLITIPVTGYVSGQVIPIICECDNGSNVSITTVKFALRKRVTFLTQRPHAEAKVSEITIAKIAVGPIRANESRTFSQQLEIPPLPPTNLMHCGIITLSYDLQVKCNVSGPHSNLSGNIPITLGTIPLASFKPPPPCIDMPTKVSTQERDNLSMGLTQVVNVSSSSYGTGGALGWHAADCPGVETHSNIPPPKFLESQFKAQKIIGHDDSELTKVINDVFAPRYPTFQFAPSAPPMLN</sequence>
<dbReference type="InterPro" id="IPR014756">
    <property type="entry name" value="Ig_E-set"/>
</dbReference>
<dbReference type="Pfam" id="PF02735">
    <property type="entry name" value="Ku"/>
    <property type="match status" value="1"/>
</dbReference>
<accession>A0A1B0BM22</accession>